<sequence>MRGREESSVSRQSFCDVTGRQASLACLAQRKRQAAAAPVGAPSRIASEASDARKVTLRINPCADSHAFCMGLSMAPHLPLHIYTALRHRHYPPTQHFNAA</sequence>
<gene>
    <name evidence="1" type="ORF">HaLaN_10706</name>
</gene>
<keyword evidence="2" id="KW-1185">Reference proteome</keyword>
<evidence type="ECO:0000313" key="1">
    <source>
        <dbReference type="EMBL" id="GFH14615.1"/>
    </source>
</evidence>
<proteinExistence type="predicted"/>
<comment type="caution">
    <text evidence="1">The sequence shown here is derived from an EMBL/GenBank/DDBJ whole genome shotgun (WGS) entry which is preliminary data.</text>
</comment>
<accession>A0A699YZG0</accession>
<name>A0A699YZG0_HAELA</name>
<dbReference type="EMBL" id="BLLF01000747">
    <property type="protein sequence ID" value="GFH14615.1"/>
    <property type="molecule type" value="Genomic_DNA"/>
</dbReference>
<dbReference type="Proteomes" id="UP000485058">
    <property type="component" value="Unassembled WGS sequence"/>
</dbReference>
<protein>
    <submittedName>
        <fullName evidence="1">Uncharacterized protein</fullName>
    </submittedName>
</protein>
<dbReference type="AlphaFoldDB" id="A0A699YZG0"/>
<reference evidence="1 2" key="1">
    <citation type="submission" date="2020-02" db="EMBL/GenBank/DDBJ databases">
        <title>Draft genome sequence of Haematococcus lacustris strain NIES-144.</title>
        <authorList>
            <person name="Morimoto D."/>
            <person name="Nakagawa S."/>
            <person name="Yoshida T."/>
            <person name="Sawayama S."/>
        </authorList>
    </citation>
    <scope>NUCLEOTIDE SEQUENCE [LARGE SCALE GENOMIC DNA]</scope>
    <source>
        <strain evidence="1 2">NIES-144</strain>
    </source>
</reference>
<evidence type="ECO:0000313" key="2">
    <source>
        <dbReference type="Proteomes" id="UP000485058"/>
    </source>
</evidence>
<organism evidence="1 2">
    <name type="scientific">Haematococcus lacustris</name>
    <name type="common">Green alga</name>
    <name type="synonym">Haematococcus pluvialis</name>
    <dbReference type="NCBI Taxonomy" id="44745"/>
    <lineage>
        <taxon>Eukaryota</taxon>
        <taxon>Viridiplantae</taxon>
        <taxon>Chlorophyta</taxon>
        <taxon>core chlorophytes</taxon>
        <taxon>Chlorophyceae</taxon>
        <taxon>CS clade</taxon>
        <taxon>Chlamydomonadales</taxon>
        <taxon>Haematococcaceae</taxon>
        <taxon>Haematococcus</taxon>
    </lineage>
</organism>